<evidence type="ECO:0000256" key="10">
    <source>
        <dbReference type="ARBA" id="ARBA00048167"/>
    </source>
</evidence>
<feature type="region of interest" description="Disordered" evidence="11">
    <location>
        <begin position="1"/>
        <end position="32"/>
    </location>
</feature>
<accession>A0A1B9HSC9</accession>
<dbReference type="GO" id="GO:0005737">
    <property type="term" value="C:cytoplasm"/>
    <property type="evidence" value="ECO:0007669"/>
    <property type="project" value="TreeGrafter"/>
</dbReference>
<reference evidence="13" key="2">
    <citation type="submission" date="2013-07" db="EMBL/GenBank/DDBJ databases">
        <authorList>
            <consortium name="The Broad Institute Genome Sequencing Platform"/>
            <person name="Cuomo C."/>
            <person name="Litvintseva A."/>
            <person name="Chen Y."/>
            <person name="Heitman J."/>
            <person name="Sun S."/>
            <person name="Springer D."/>
            <person name="Dromer F."/>
            <person name="Young S.K."/>
            <person name="Zeng Q."/>
            <person name="Gargeya S."/>
            <person name="Fitzgerald M."/>
            <person name="Abouelleil A."/>
            <person name="Alvarado L."/>
            <person name="Berlin A.M."/>
            <person name="Chapman S.B."/>
            <person name="Dewar J."/>
            <person name="Goldberg J."/>
            <person name="Griggs A."/>
            <person name="Gujja S."/>
            <person name="Hansen M."/>
            <person name="Howarth C."/>
            <person name="Imamovic A."/>
            <person name="Larimer J."/>
            <person name="McCowan C."/>
            <person name="Murphy C."/>
            <person name="Pearson M."/>
            <person name="Priest M."/>
            <person name="Roberts A."/>
            <person name="Saif S."/>
            <person name="Shea T."/>
            <person name="Sykes S."/>
            <person name="Wortman J."/>
            <person name="Nusbaum C."/>
            <person name="Birren B."/>
        </authorList>
    </citation>
    <scope>NUCLEOTIDE SEQUENCE</scope>
    <source>
        <strain evidence="13">CBS 10737</strain>
    </source>
</reference>
<gene>
    <name evidence="12" type="ORF">I206_07846</name>
    <name evidence="13" type="ORF">I206_100031</name>
</gene>
<evidence type="ECO:0000256" key="5">
    <source>
        <dbReference type="ARBA" id="ARBA00039112"/>
    </source>
</evidence>
<dbReference type="RefSeq" id="XP_019007395.1">
    <property type="nucleotide sequence ID" value="XM_019159531.1"/>
</dbReference>
<comment type="catalytic activity">
    <reaction evidence="10">
        <text>N-terminal L-alanyl-L-prolyl-L-lysyl-[protein] + 3 S-adenosyl-L-methionine = N-terminal N,N,N-trimethyl-L-alanyl-L-prolyl-L-lysyl-[protein] + 3 S-adenosyl-L-homocysteine + 3 H(+)</text>
        <dbReference type="Rhea" id="RHEA:54712"/>
        <dbReference type="Rhea" id="RHEA-COMP:13785"/>
        <dbReference type="Rhea" id="RHEA-COMP:13971"/>
        <dbReference type="ChEBI" id="CHEBI:15378"/>
        <dbReference type="ChEBI" id="CHEBI:57856"/>
        <dbReference type="ChEBI" id="CHEBI:59789"/>
        <dbReference type="ChEBI" id="CHEBI:138057"/>
        <dbReference type="ChEBI" id="CHEBI:138315"/>
        <dbReference type="EC" id="2.1.1.244"/>
    </reaction>
</comment>
<dbReference type="EC" id="2.1.1.244" evidence="5"/>
<dbReference type="GO" id="GO:0032259">
    <property type="term" value="P:methylation"/>
    <property type="evidence" value="ECO:0007669"/>
    <property type="project" value="UniProtKB-KW"/>
</dbReference>
<evidence type="ECO:0000256" key="8">
    <source>
        <dbReference type="ARBA" id="ARBA00047306"/>
    </source>
</evidence>
<sequence>MAPDSKRHKPNTRSNGPPIPSVIGSALKKKTPTGPVYEKGIEYWDKVDASVNGVLGGYGEGPVPHIEQLSSRLLLLSLIPSLSKFPNPLTPVPPSTPTHRRTILDVGAGIGRVTRHVLLPLFDDVVLLEPVDKFIREGYRSAKSGEWRDLSNDQIIKKGDEEFKKEQKRRIEEQLKLINQGKSKGKRVRFIKRGLQGLNPKFPIDDQAEEIGLITCPNGLNEKEGCMANEILYDVIWCQWCLGHMSHLDLINFLKIARKALRQGDDHYIFVKENCCDDATGGVGQEFLDEEDSSLTRSHQKWVDCFHEAGLAVIREEIQQGMPDELFVVKT</sequence>
<keyword evidence="3" id="KW-0808">Transferase</keyword>
<proteinExistence type="inferred from homology"/>
<comment type="catalytic activity">
    <reaction evidence="9">
        <text>N-terminal L-prolyl-L-prolyl-L-lysyl-[protein] + 2 S-adenosyl-L-methionine = N-terminal N,N-dimethyl-L-prolyl-L-prolyl-L-lysyl-[protein] + 2 S-adenosyl-L-homocysteine + 2 H(+)</text>
        <dbReference type="Rhea" id="RHEA:54736"/>
        <dbReference type="Rhea" id="RHEA-COMP:13787"/>
        <dbReference type="Rhea" id="RHEA-COMP:13974"/>
        <dbReference type="ChEBI" id="CHEBI:15378"/>
        <dbReference type="ChEBI" id="CHEBI:57856"/>
        <dbReference type="ChEBI" id="CHEBI:59789"/>
        <dbReference type="ChEBI" id="CHEBI:138059"/>
        <dbReference type="ChEBI" id="CHEBI:138318"/>
        <dbReference type="EC" id="2.1.1.244"/>
    </reaction>
</comment>
<dbReference type="Proteomes" id="UP000094020">
    <property type="component" value="Chromosome 1"/>
</dbReference>
<dbReference type="GO" id="GO:0071885">
    <property type="term" value="F:N-terminal protein N-methyltransferase activity"/>
    <property type="evidence" value="ECO:0007669"/>
    <property type="project" value="UniProtKB-EC"/>
</dbReference>
<protein>
    <recommendedName>
        <fullName evidence="6">Alpha N-terminal protein methyltransferase 1</fullName>
        <ecNumber evidence="5">2.1.1.244</ecNumber>
    </recommendedName>
    <alternativeName>
        <fullName evidence="7">X-Pro-Lys N-terminal protein methyltransferase 1</fullName>
    </alternativeName>
</protein>
<evidence type="ECO:0000313" key="14">
    <source>
        <dbReference type="Proteomes" id="UP000094020"/>
    </source>
</evidence>
<dbReference type="EMBL" id="KV700119">
    <property type="protein sequence ID" value="OCF46176.1"/>
    <property type="molecule type" value="Genomic_DNA"/>
</dbReference>
<organism evidence="12">
    <name type="scientific">Kwoniella pini CBS 10737</name>
    <dbReference type="NCBI Taxonomy" id="1296096"/>
    <lineage>
        <taxon>Eukaryota</taxon>
        <taxon>Fungi</taxon>
        <taxon>Dikarya</taxon>
        <taxon>Basidiomycota</taxon>
        <taxon>Agaricomycotina</taxon>
        <taxon>Tremellomycetes</taxon>
        <taxon>Tremellales</taxon>
        <taxon>Cryptococcaceae</taxon>
        <taxon>Kwoniella</taxon>
    </lineage>
</organism>
<evidence type="ECO:0000256" key="9">
    <source>
        <dbReference type="ARBA" id="ARBA00047885"/>
    </source>
</evidence>
<dbReference type="AlphaFoldDB" id="A0A1B9HSC9"/>
<dbReference type="PANTHER" id="PTHR12753">
    <property type="entry name" value="AD-003 - RELATED"/>
    <property type="match status" value="1"/>
</dbReference>
<evidence type="ECO:0000256" key="4">
    <source>
        <dbReference type="ARBA" id="ARBA00022691"/>
    </source>
</evidence>
<reference evidence="12" key="1">
    <citation type="submission" date="2013-07" db="EMBL/GenBank/DDBJ databases">
        <title>The Genome Sequence of Cryptococcus pinus CBS10737.</title>
        <authorList>
            <consortium name="The Broad Institute Genome Sequencing Platform"/>
            <person name="Cuomo C."/>
            <person name="Litvintseva A."/>
            <person name="Chen Y."/>
            <person name="Heitman J."/>
            <person name="Sun S."/>
            <person name="Springer D."/>
            <person name="Dromer F."/>
            <person name="Young S.K."/>
            <person name="Zeng Q."/>
            <person name="Gargeya S."/>
            <person name="Fitzgerald M."/>
            <person name="Abouelleil A."/>
            <person name="Alvarado L."/>
            <person name="Berlin A.M."/>
            <person name="Chapman S.B."/>
            <person name="Dewar J."/>
            <person name="Goldberg J."/>
            <person name="Griggs A."/>
            <person name="Gujja S."/>
            <person name="Hansen M."/>
            <person name="Howarth C."/>
            <person name="Imamovic A."/>
            <person name="Larimer J."/>
            <person name="McCowan C."/>
            <person name="Murphy C."/>
            <person name="Pearson M."/>
            <person name="Priest M."/>
            <person name="Roberts A."/>
            <person name="Saif S."/>
            <person name="Shea T."/>
            <person name="Sykes S."/>
            <person name="Wortman J."/>
            <person name="Nusbaum C."/>
            <person name="Birren B."/>
        </authorList>
    </citation>
    <scope>NUCLEOTIDE SEQUENCE [LARGE SCALE GENOMIC DNA]</scope>
    <source>
        <strain evidence="12">CBS 10737</strain>
    </source>
</reference>
<comment type="catalytic activity">
    <reaction evidence="8">
        <text>N-terminal L-seryl-L-prolyl-L-lysyl-[protein] + 3 S-adenosyl-L-methionine = N-terminal N,N,N-trimethyl-L-seryl-L-prolyl-L-lysyl-[protein] + 3 S-adenosyl-L-homocysteine + 3 H(+)</text>
        <dbReference type="Rhea" id="RHEA:54724"/>
        <dbReference type="Rhea" id="RHEA-COMP:13789"/>
        <dbReference type="Rhea" id="RHEA-COMP:13973"/>
        <dbReference type="ChEBI" id="CHEBI:15378"/>
        <dbReference type="ChEBI" id="CHEBI:57856"/>
        <dbReference type="ChEBI" id="CHEBI:59789"/>
        <dbReference type="ChEBI" id="CHEBI:138061"/>
        <dbReference type="ChEBI" id="CHEBI:138317"/>
        <dbReference type="EC" id="2.1.1.244"/>
    </reaction>
</comment>
<dbReference type="Gene3D" id="3.40.50.150">
    <property type="entry name" value="Vaccinia Virus protein VP39"/>
    <property type="match status" value="1"/>
</dbReference>
<dbReference type="SUPFAM" id="SSF53335">
    <property type="entry name" value="S-adenosyl-L-methionine-dependent methyltransferases"/>
    <property type="match status" value="1"/>
</dbReference>
<dbReference type="PANTHER" id="PTHR12753:SF0">
    <property type="entry name" value="ALPHA N-TERMINAL PROTEIN METHYLTRANSFERASE 1"/>
    <property type="match status" value="1"/>
</dbReference>
<keyword evidence="4" id="KW-0949">S-adenosyl-L-methionine</keyword>
<keyword evidence="14" id="KW-1185">Reference proteome</keyword>
<reference evidence="13" key="4">
    <citation type="submission" date="2024-02" db="EMBL/GenBank/DDBJ databases">
        <title>Comparative genomics of Cryptococcus and Kwoniella reveals pathogenesis evolution and contrasting modes of karyotype evolution via chromosome fusion or intercentromeric recombination.</title>
        <authorList>
            <person name="Coelho M.A."/>
            <person name="David-Palma M."/>
            <person name="Shea T."/>
            <person name="Bowers K."/>
            <person name="McGinley-Smith S."/>
            <person name="Mohammad A.W."/>
            <person name="Gnirke A."/>
            <person name="Yurkov A.M."/>
            <person name="Nowrousian M."/>
            <person name="Sun S."/>
            <person name="Cuomo C.A."/>
            <person name="Heitman J."/>
        </authorList>
    </citation>
    <scope>NUCLEOTIDE SEQUENCE</scope>
    <source>
        <strain evidence="13">CBS 10737</strain>
    </source>
</reference>
<dbReference type="GeneID" id="30176215"/>
<evidence type="ECO:0000256" key="1">
    <source>
        <dbReference type="ARBA" id="ARBA00009059"/>
    </source>
</evidence>
<evidence type="ECO:0000256" key="11">
    <source>
        <dbReference type="SAM" id="MobiDB-lite"/>
    </source>
</evidence>
<evidence type="ECO:0000313" key="12">
    <source>
        <dbReference type="EMBL" id="OCF46176.1"/>
    </source>
</evidence>
<dbReference type="OrthoDB" id="1298661at2759"/>
<evidence type="ECO:0000313" key="13">
    <source>
        <dbReference type="EMBL" id="WWC66131.1"/>
    </source>
</evidence>
<dbReference type="STRING" id="1296096.A0A1B9HSC9"/>
<evidence type="ECO:0000256" key="2">
    <source>
        <dbReference type="ARBA" id="ARBA00022603"/>
    </source>
</evidence>
<dbReference type="EMBL" id="CP144519">
    <property type="protein sequence ID" value="WWC66131.1"/>
    <property type="molecule type" value="Genomic_DNA"/>
</dbReference>
<reference evidence="12" key="3">
    <citation type="submission" date="2016-07" db="EMBL/GenBank/DDBJ databases">
        <title>Evolution of pathogenesis and genome organization in the Tremellales.</title>
        <authorList>
            <person name="Cuomo C."/>
            <person name="Litvintseva A."/>
            <person name="Heitman J."/>
            <person name="Chen Y."/>
            <person name="Sun S."/>
            <person name="Springer D."/>
            <person name="Dromer F."/>
            <person name="Young S."/>
            <person name="Zeng Q."/>
            <person name="Chapman S."/>
            <person name="Gujja S."/>
            <person name="Saif S."/>
            <person name="Birren B."/>
        </authorList>
    </citation>
    <scope>NUCLEOTIDE SEQUENCE</scope>
    <source>
        <strain evidence="12">CBS 10737</strain>
    </source>
</reference>
<dbReference type="KEGG" id="kpin:30176215"/>
<evidence type="ECO:0000256" key="3">
    <source>
        <dbReference type="ARBA" id="ARBA00022679"/>
    </source>
</evidence>
<keyword evidence="2" id="KW-0489">Methyltransferase</keyword>
<comment type="similarity">
    <text evidence="1">Belongs to the methyltransferase superfamily. NTM1 family.</text>
</comment>
<evidence type="ECO:0000256" key="7">
    <source>
        <dbReference type="ARBA" id="ARBA00043129"/>
    </source>
</evidence>
<evidence type="ECO:0000256" key="6">
    <source>
        <dbReference type="ARBA" id="ARBA00039449"/>
    </source>
</evidence>
<dbReference type="Pfam" id="PF05891">
    <property type="entry name" value="Methyltransf_PK"/>
    <property type="match status" value="2"/>
</dbReference>
<name>A0A1B9HSC9_9TREE</name>
<dbReference type="InterPro" id="IPR008576">
    <property type="entry name" value="MeTrfase_NTM1"/>
</dbReference>
<feature type="compositionally biased region" description="Basic residues" evidence="11">
    <location>
        <begin position="1"/>
        <end position="11"/>
    </location>
</feature>
<dbReference type="InterPro" id="IPR029063">
    <property type="entry name" value="SAM-dependent_MTases_sf"/>
</dbReference>